<feature type="transmembrane region" description="Helical" evidence="2">
    <location>
        <begin position="569"/>
        <end position="596"/>
    </location>
</feature>
<evidence type="ECO:0000256" key="1">
    <source>
        <dbReference type="SAM" id="MobiDB-lite"/>
    </source>
</evidence>
<evidence type="ECO:0000256" key="2">
    <source>
        <dbReference type="SAM" id="Phobius"/>
    </source>
</evidence>
<evidence type="ECO:0000313" key="4">
    <source>
        <dbReference type="Proteomes" id="UP000269198"/>
    </source>
</evidence>
<dbReference type="Proteomes" id="UP000269198">
    <property type="component" value="Unassembled WGS sequence"/>
</dbReference>
<accession>A0A3N0E7L5</accession>
<feature type="region of interest" description="Disordered" evidence="1">
    <location>
        <begin position="228"/>
        <end position="450"/>
    </location>
</feature>
<feature type="compositionally biased region" description="Gly residues" evidence="1">
    <location>
        <begin position="351"/>
        <end position="360"/>
    </location>
</feature>
<feature type="compositionally biased region" description="Low complexity" evidence="1">
    <location>
        <begin position="315"/>
        <end position="324"/>
    </location>
</feature>
<evidence type="ECO:0000313" key="3">
    <source>
        <dbReference type="EMBL" id="RNL83793.1"/>
    </source>
</evidence>
<organism evidence="3 4">
    <name type="scientific">Halostreptopolyspora alba</name>
    <dbReference type="NCBI Taxonomy" id="2487137"/>
    <lineage>
        <taxon>Bacteria</taxon>
        <taxon>Bacillati</taxon>
        <taxon>Actinomycetota</taxon>
        <taxon>Actinomycetes</taxon>
        <taxon>Streptosporangiales</taxon>
        <taxon>Nocardiopsidaceae</taxon>
        <taxon>Halostreptopolyspora</taxon>
    </lineage>
</organism>
<protein>
    <recommendedName>
        <fullName evidence="5">DUF4190 domain-containing protein</fullName>
    </recommendedName>
</protein>
<keyword evidence="2" id="KW-0812">Transmembrane</keyword>
<feature type="compositionally biased region" description="Basic and acidic residues" evidence="1">
    <location>
        <begin position="93"/>
        <end position="107"/>
    </location>
</feature>
<reference evidence="3 4" key="1">
    <citation type="submission" date="2018-11" db="EMBL/GenBank/DDBJ databases">
        <title>The genome draft of YIM 96095.</title>
        <authorList>
            <person name="Tang S.-K."/>
            <person name="Chunyu W.-X."/>
            <person name="Feng Y.-Z."/>
        </authorList>
    </citation>
    <scope>NUCLEOTIDE SEQUENCE [LARGE SCALE GENOMIC DNA]</scope>
    <source>
        <strain evidence="3 4">YIM 96095</strain>
    </source>
</reference>
<feature type="compositionally biased region" description="Low complexity" evidence="1">
    <location>
        <begin position="59"/>
        <end position="73"/>
    </location>
</feature>
<feature type="region of interest" description="Disordered" evidence="1">
    <location>
        <begin position="1"/>
        <end position="210"/>
    </location>
</feature>
<comment type="caution">
    <text evidence="3">The sequence shown here is derived from an EMBL/GenBank/DDBJ whole genome shotgun (WGS) entry which is preliminary data.</text>
</comment>
<evidence type="ECO:0008006" key="5">
    <source>
        <dbReference type="Google" id="ProtNLM"/>
    </source>
</evidence>
<keyword evidence="4" id="KW-1185">Reference proteome</keyword>
<keyword evidence="2" id="KW-1133">Transmembrane helix</keyword>
<feature type="compositionally biased region" description="Low complexity" evidence="1">
    <location>
        <begin position="483"/>
        <end position="494"/>
    </location>
</feature>
<feature type="transmembrane region" description="Helical" evidence="2">
    <location>
        <begin position="527"/>
        <end position="549"/>
    </location>
</feature>
<keyword evidence="2" id="KW-0472">Membrane</keyword>
<dbReference type="AlphaFoldDB" id="A0A3N0E7L5"/>
<sequence>MSDPGWQRPSASAPTGYGGTPSTDRGPLDDPNAPEYRVGQLSDPLNDPLDGPRPPARPASPGEESGSAPGSAPFGTPRFGGTAPGEPTPPDISADRGGGEAPDRYGDELSPLGHSAPESSTAGPPPSAYDAPPGAPGHPEYGAAAGARPHTEGPLGTPDSTRDLAGGSGGGTSNTPEGARYGEPNGARGPTSGAPTEGGLGTGSGNTWAFSRDDYTLQDLRKAAMDAVEMQRGGDVSDQAPPSWRSGSESEMGAYPGQVPPAGGTGVPGDQPGDQYGEGRGDPEGWRPATPAADDPLGAIAAEQARGRAAEEAGSEPGVPGAAAPSPPPAEGTQAMPAVSDELGPDRRGAFGPGPAGGAPGSPEEPASQFGTGYGTYPESRPDEYADGRPTSLEGRADPAAPPYGPGTGDGYGAASRHEGVGSSGDSGDPSGSPVAHEAGHEGYRSYESGLGYREEYREYDGYQGHEGYEEYPAERDRTGNRDPVGQDFPDFGDGPLGGDTGDPYPGYDNLDIDYWPETDSGATATMWLGILALVPVLGLVGVVGVFLLGPRARTRIRRSGGELEGENLVRIGTIMAYVGIAITVLAAAGGAVSFVTGG</sequence>
<name>A0A3N0E7L5_9ACTN</name>
<gene>
    <name evidence="3" type="ORF">EFW17_14420</name>
</gene>
<feature type="region of interest" description="Disordered" evidence="1">
    <location>
        <begin position="474"/>
        <end position="496"/>
    </location>
</feature>
<dbReference type="EMBL" id="RJMB01000014">
    <property type="protein sequence ID" value="RNL83793.1"/>
    <property type="molecule type" value="Genomic_DNA"/>
</dbReference>
<feature type="compositionally biased region" description="Low complexity" evidence="1">
    <location>
        <begin position="424"/>
        <end position="435"/>
    </location>
</feature>
<proteinExistence type="predicted"/>